<dbReference type="SUPFAM" id="SSF55931">
    <property type="entry name" value="Glutamine synthetase/guanido kinase"/>
    <property type="match status" value="1"/>
</dbReference>
<protein>
    <recommendedName>
        <fullName evidence="5">Protein-arginine kinase</fullName>
        <ecNumber evidence="5">2.7.14.1</ecNumber>
    </recommendedName>
</protein>
<dbReference type="InterPro" id="IPR022415">
    <property type="entry name" value="ATP-guanido_PTrfase_AS"/>
</dbReference>
<evidence type="ECO:0000256" key="2">
    <source>
        <dbReference type="ARBA" id="ARBA00022741"/>
    </source>
</evidence>
<dbReference type="PANTHER" id="PTHR11547:SF38">
    <property type="entry name" value="ARGININE KINASE 1-RELATED"/>
    <property type="match status" value="1"/>
</dbReference>
<proteinExistence type="inferred from homology"/>
<comment type="function">
    <text evidence="5">Catalyzes the specific phosphorylation of arginine residues in proteins.</text>
</comment>
<dbReference type="InterPro" id="IPR014746">
    <property type="entry name" value="Gln_synth/guanido_kin_cat_dom"/>
</dbReference>
<dbReference type="STRING" id="1121290.CLAOCE_07190"/>
<dbReference type="PANTHER" id="PTHR11547">
    <property type="entry name" value="ARGININE OR CREATINE KINASE"/>
    <property type="match status" value="1"/>
</dbReference>
<dbReference type="EC" id="2.7.14.1" evidence="5"/>
<dbReference type="AlphaFoldDB" id="A0A1E8F0T3"/>
<evidence type="ECO:0000256" key="5">
    <source>
        <dbReference type="HAMAP-Rule" id="MF_00602"/>
    </source>
</evidence>
<dbReference type="EMBL" id="LZFO01000007">
    <property type="protein sequence ID" value="OFI06925.1"/>
    <property type="molecule type" value="Genomic_DNA"/>
</dbReference>
<dbReference type="InterPro" id="IPR022414">
    <property type="entry name" value="ATP-guanido_PTrfase_cat"/>
</dbReference>
<keyword evidence="10" id="KW-1185">Reference proteome</keyword>
<organism evidence="9 10">
    <name type="scientific">Clostridium acetireducens DSM 10703</name>
    <dbReference type="NCBI Taxonomy" id="1121290"/>
    <lineage>
        <taxon>Bacteria</taxon>
        <taxon>Bacillati</taxon>
        <taxon>Bacillota</taxon>
        <taxon>Clostridia</taxon>
        <taxon>Eubacteriales</taxon>
        <taxon>Clostridiaceae</taxon>
        <taxon>Clostridium</taxon>
    </lineage>
</organism>
<evidence type="ECO:0000256" key="4">
    <source>
        <dbReference type="ARBA" id="ARBA00022840"/>
    </source>
</evidence>
<dbReference type="InterPro" id="IPR023660">
    <property type="entry name" value="Arg_Kinase"/>
</dbReference>
<dbReference type="GO" id="GO:0005524">
    <property type="term" value="F:ATP binding"/>
    <property type="evidence" value="ECO:0007669"/>
    <property type="project" value="UniProtKB-UniRule"/>
</dbReference>
<reference evidence="9 10" key="1">
    <citation type="submission" date="2016-06" db="EMBL/GenBank/DDBJ databases">
        <title>Genome sequence of Clostridium acetireducens DSM 10703.</title>
        <authorList>
            <person name="Poehlein A."/>
            <person name="Fluechter S."/>
            <person name="Duerre P."/>
            <person name="Daniel R."/>
        </authorList>
    </citation>
    <scope>NUCLEOTIDE SEQUENCE [LARGE SCALE GENOMIC DNA]</scope>
    <source>
        <strain evidence="9 10">DSM 10703</strain>
    </source>
</reference>
<dbReference type="InterPro" id="IPR000749">
    <property type="entry name" value="ATP-guanido_PTrfase"/>
</dbReference>
<evidence type="ECO:0000256" key="6">
    <source>
        <dbReference type="PROSITE-ProRule" id="PRU00843"/>
    </source>
</evidence>
<comment type="similarity">
    <text evidence="5 6 7">Belongs to the ATP:guanido phosphotransferase family.</text>
</comment>
<evidence type="ECO:0000259" key="8">
    <source>
        <dbReference type="PROSITE" id="PS51510"/>
    </source>
</evidence>
<evidence type="ECO:0000313" key="9">
    <source>
        <dbReference type="EMBL" id="OFI06925.1"/>
    </source>
</evidence>
<dbReference type="GO" id="GO:0005615">
    <property type="term" value="C:extracellular space"/>
    <property type="evidence" value="ECO:0007669"/>
    <property type="project" value="TreeGrafter"/>
</dbReference>
<keyword evidence="1 5" id="KW-0808">Transferase</keyword>
<evidence type="ECO:0000256" key="7">
    <source>
        <dbReference type="RuleBase" id="RU000505"/>
    </source>
</evidence>
<dbReference type="GO" id="GO:0046314">
    <property type="term" value="P:phosphocreatine biosynthetic process"/>
    <property type="evidence" value="ECO:0007669"/>
    <property type="project" value="InterPro"/>
</dbReference>
<accession>A0A1E8F0T3</accession>
<dbReference type="CDD" id="cd07930">
    <property type="entry name" value="bacterial_phosphagen_kinase"/>
    <property type="match status" value="1"/>
</dbReference>
<keyword evidence="4 5" id="KW-0067">ATP-binding</keyword>
<keyword evidence="3 5" id="KW-0418">Kinase</keyword>
<dbReference type="GO" id="GO:0004111">
    <property type="term" value="F:creatine kinase activity"/>
    <property type="evidence" value="ECO:0007669"/>
    <property type="project" value="InterPro"/>
</dbReference>
<comment type="catalytic activity">
    <reaction evidence="5">
        <text>L-arginyl-[protein] + ATP = N(omega)-phospho-L-arginyl-[protein] + ADP + H(+)</text>
        <dbReference type="Rhea" id="RHEA:43384"/>
        <dbReference type="Rhea" id="RHEA-COMP:10532"/>
        <dbReference type="Rhea" id="RHEA-COMP:10533"/>
        <dbReference type="ChEBI" id="CHEBI:15378"/>
        <dbReference type="ChEBI" id="CHEBI:29965"/>
        <dbReference type="ChEBI" id="CHEBI:30616"/>
        <dbReference type="ChEBI" id="CHEBI:83226"/>
        <dbReference type="ChEBI" id="CHEBI:456216"/>
        <dbReference type="EC" id="2.7.14.1"/>
    </reaction>
</comment>
<dbReference type="GO" id="GO:1990424">
    <property type="term" value="F:protein arginine kinase activity"/>
    <property type="evidence" value="ECO:0007669"/>
    <property type="project" value="UniProtKB-EC"/>
</dbReference>
<dbReference type="Proteomes" id="UP000175744">
    <property type="component" value="Unassembled WGS sequence"/>
</dbReference>
<dbReference type="Pfam" id="PF00217">
    <property type="entry name" value="ATP-gua_Ptrans"/>
    <property type="match status" value="1"/>
</dbReference>
<dbReference type="PROSITE" id="PS51510">
    <property type="entry name" value="PHOSPHAGEN_KINASE_C"/>
    <property type="match status" value="1"/>
</dbReference>
<feature type="binding site" evidence="5 6">
    <location>
        <position position="81"/>
    </location>
    <ligand>
        <name>ATP</name>
        <dbReference type="ChEBI" id="CHEBI:30616"/>
    </ligand>
</feature>
<feature type="binding site" evidence="5 6">
    <location>
        <begin position="17"/>
        <end position="21"/>
    </location>
    <ligand>
        <name>ATP</name>
        <dbReference type="ChEBI" id="CHEBI:30616"/>
    </ligand>
</feature>
<dbReference type="RefSeq" id="WP_070109675.1">
    <property type="nucleotide sequence ID" value="NZ_LZFO01000007.1"/>
</dbReference>
<dbReference type="PROSITE" id="PS00112">
    <property type="entry name" value="PHOSPHAGEN_KINASE"/>
    <property type="match status" value="1"/>
</dbReference>
<dbReference type="Gene3D" id="3.30.590.10">
    <property type="entry name" value="Glutamine synthetase/guanido kinase, catalytic domain"/>
    <property type="match status" value="1"/>
</dbReference>
<dbReference type="PATRIC" id="fig|1121290.3.peg.730"/>
<sequence length="343" mass="39227">MENWIKGNLSNKDIVLSSRIRLARNIKDIKFPHNLDEDKSKEVIDIVENAFYYSSDIKHNYKSIRLWENDSITNRTYLEKHLISNKLLINNKKSAFILNNEETISLMINEEDHIRLQCITAGLNLGEAYNIANKLDDLLEENLKYAFDEKLGYITACPTNIGTGMRASVMLHLPTLTINNQIGEVLNVLSQVGMTMRGLYGEGSKTIGRIYQISNQLSLGLSEEEIINNLKAVVNQIINQEKLTRDKLMESHKYEIEDRVYRALGILKSAVLIDSFEVLTLLSDVRLGVEMGMINNVDKSIMNTLLLDTQTATLQKTYKDKLTEKEIQFNRAKLVREKLNSIN</sequence>
<feature type="binding site" evidence="5 6">
    <location>
        <begin position="197"/>
        <end position="202"/>
    </location>
    <ligand>
        <name>ATP</name>
        <dbReference type="ChEBI" id="CHEBI:30616"/>
    </ligand>
</feature>
<evidence type="ECO:0000256" key="1">
    <source>
        <dbReference type="ARBA" id="ARBA00022679"/>
    </source>
</evidence>
<name>A0A1E8F0T3_9CLOT</name>
<feature type="binding site" evidence="5 6">
    <location>
        <begin position="166"/>
        <end position="170"/>
    </location>
    <ligand>
        <name>ATP</name>
        <dbReference type="ChEBI" id="CHEBI:30616"/>
    </ligand>
</feature>
<feature type="domain" description="Phosphagen kinase C-terminal" evidence="8">
    <location>
        <begin position="14"/>
        <end position="244"/>
    </location>
</feature>
<evidence type="ECO:0000256" key="3">
    <source>
        <dbReference type="ARBA" id="ARBA00022777"/>
    </source>
</evidence>
<evidence type="ECO:0000313" key="10">
    <source>
        <dbReference type="Proteomes" id="UP000175744"/>
    </source>
</evidence>
<feature type="binding site" evidence="5 6">
    <location>
        <position position="115"/>
    </location>
    <ligand>
        <name>ATP</name>
        <dbReference type="ChEBI" id="CHEBI:30616"/>
    </ligand>
</feature>
<keyword evidence="2 5" id="KW-0547">Nucleotide-binding</keyword>
<comment type="caution">
    <text evidence="5">Lacks conserved residue(s) required for the propagation of feature annotation.</text>
</comment>
<dbReference type="OrthoDB" id="9791353at2"/>
<dbReference type="NCBIfam" id="NF002194">
    <property type="entry name" value="PRK01059.1-4"/>
    <property type="match status" value="1"/>
</dbReference>
<gene>
    <name evidence="5" type="primary">mcsB</name>
    <name evidence="9" type="ORF">CLOACE_07190</name>
</gene>
<dbReference type="HAMAP" id="MF_00602">
    <property type="entry name" value="Prot_Arg_kinase"/>
    <property type="match status" value="1"/>
</dbReference>
<comment type="caution">
    <text evidence="9">The sequence shown here is derived from an EMBL/GenBank/DDBJ whole genome shotgun (WGS) entry which is preliminary data.</text>
</comment>